<organism evidence="4 5">
    <name type="scientific">Deinococcus xianganensis</name>
    <dbReference type="NCBI Taxonomy" id="1507289"/>
    <lineage>
        <taxon>Bacteria</taxon>
        <taxon>Thermotogati</taxon>
        <taxon>Deinococcota</taxon>
        <taxon>Deinococci</taxon>
        <taxon>Deinococcales</taxon>
        <taxon>Deinococcaceae</taxon>
        <taxon>Deinococcus</taxon>
    </lineage>
</organism>
<evidence type="ECO:0000313" key="4">
    <source>
        <dbReference type="EMBL" id="MXV20900.1"/>
    </source>
</evidence>
<dbReference type="GO" id="GO:0005506">
    <property type="term" value="F:iron ion binding"/>
    <property type="evidence" value="ECO:0007669"/>
    <property type="project" value="InterPro"/>
</dbReference>
<dbReference type="Proteomes" id="UP000430519">
    <property type="component" value="Unassembled WGS sequence"/>
</dbReference>
<evidence type="ECO:0000313" key="5">
    <source>
        <dbReference type="Proteomes" id="UP000430519"/>
    </source>
</evidence>
<feature type="domain" description="Aldehyde oxidase/xanthine dehydrogenase a/b hammerhead" evidence="3">
    <location>
        <begin position="26"/>
        <end position="129"/>
    </location>
</feature>
<evidence type="ECO:0000256" key="1">
    <source>
        <dbReference type="ARBA" id="ARBA00022505"/>
    </source>
</evidence>
<keyword evidence="5" id="KW-1185">Reference proteome</keyword>
<comment type="caution">
    <text evidence="4">The sequence shown here is derived from an EMBL/GenBank/DDBJ whole genome shotgun (WGS) entry which is preliminary data.</text>
</comment>
<dbReference type="SMART" id="SM01008">
    <property type="entry name" value="Ald_Xan_dh_C"/>
    <property type="match status" value="1"/>
</dbReference>
<dbReference type="InterPro" id="IPR036856">
    <property type="entry name" value="Ald_Oxase/Xan_DH_a/b_sf"/>
</dbReference>
<dbReference type="SUPFAM" id="SSF56003">
    <property type="entry name" value="Molybdenum cofactor-binding domain"/>
    <property type="match status" value="1"/>
</dbReference>
<protein>
    <submittedName>
        <fullName evidence="4">Molybdopterin-dependent oxidoreductase</fullName>
    </submittedName>
</protein>
<sequence>MTTPPAPARTHLGRPRKIIDGLEKLVGRAPYVADRRVPGLLHARVVLSPYPHARIRGIDRAAALAVPGVQAVLLGADLNVKPMHSRPSLLLAGDTVVFAGQPVALILADTEAQAADAAALLDVDYEALDAVEDAGAALSGGTLVWPQGVPKADGGMAGLHGGEAGAQAAREPSNVDEDRTFGRGDVDAALAGAAFTAGGSFRVAGVHQGYLEPHAVVAEPGARPGEVTVYTSTQGQYVVRGEVAGALGLRERDVHVVPLTVGGGFGAKYGIMDALVAAAALHARQPVRLVLTRSEDMLTTMPAPAIQVTLRLGADADGTLTAVDADVLIENGAFRFGHGGIIATMLGGLYRCENVRVRARELLLNRAPVGAYRAPGVPQALFALESAVDDLTRQLGADPLEWRLRHAVQAGDPMGTGRSWPDIGLRDCLEAARAHPLWQGRRDLPEHEGVGLAVGGWPGAFSPAGAVCRVDTDGTVRLHVGSVDISGVHSSMVLIAAETLGVHPDDVEIVQGTTDSGPYAPNSGGSQVTISLSGAVLDASTQVRDQLLDLAARHFEAHRDDLELAGGQALVRGIPDRAIPIGKLAAQAQRAPGGPGPVVAEGRAAPKAGAPGFIAQLVHARVDPGTGAVTLLRSVAAQDVGFALNPLLVEGQIHGGSAQALGLGLLEGLDYAGGTLANPNFLEYAFPTSTDVPPLEALLVQRPSEHGPFGARVVGEPPVTAGAAALANAVREAAGVRVTELPVTAEAVWRLRQAQGVGGAPGRPPE</sequence>
<name>A0A6I4YK31_9DEIO</name>
<dbReference type="Gene3D" id="3.90.1170.50">
    <property type="entry name" value="Aldehyde oxidase/xanthine dehydrogenase, a/b hammerhead"/>
    <property type="match status" value="1"/>
</dbReference>
<reference evidence="4 5" key="1">
    <citation type="submission" date="2019-11" db="EMBL/GenBank/DDBJ databases">
        <title>Genome sequence of Deinococcus xianganensis Y35, AI-2 producing algicidal bacterium, isolated from lake water.</title>
        <authorList>
            <person name="Li Y."/>
        </authorList>
    </citation>
    <scope>NUCLEOTIDE SEQUENCE [LARGE SCALE GENOMIC DNA]</scope>
    <source>
        <strain evidence="4 5">Y35</strain>
    </source>
</reference>
<dbReference type="Pfam" id="PF01315">
    <property type="entry name" value="Ald_Xan_dh_C"/>
    <property type="match status" value="1"/>
</dbReference>
<keyword evidence="1" id="KW-0500">Molybdenum</keyword>
<keyword evidence="2" id="KW-0560">Oxidoreductase</keyword>
<evidence type="ECO:0000259" key="3">
    <source>
        <dbReference type="SMART" id="SM01008"/>
    </source>
</evidence>
<dbReference type="AlphaFoldDB" id="A0A6I4YK31"/>
<dbReference type="EMBL" id="WVHK01000063">
    <property type="protein sequence ID" value="MXV20900.1"/>
    <property type="molecule type" value="Genomic_DNA"/>
</dbReference>
<evidence type="ECO:0000256" key="2">
    <source>
        <dbReference type="ARBA" id="ARBA00023002"/>
    </source>
</evidence>
<dbReference type="PANTHER" id="PTHR11908">
    <property type="entry name" value="XANTHINE DEHYDROGENASE"/>
    <property type="match status" value="1"/>
</dbReference>
<dbReference type="InterPro" id="IPR008274">
    <property type="entry name" value="AldOxase/xan_DH_MoCoBD1"/>
</dbReference>
<dbReference type="InterPro" id="IPR000674">
    <property type="entry name" value="Ald_Oxase/Xan_DH_a/b"/>
</dbReference>
<dbReference type="RefSeq" id="WP_160980773.1">
    <property type="nucleotide sequence ID" value="NZ_WVHK01000063.1"/>
</dbReference>
<dbReference type="InterPro" id="IPR046867">
    <property type="entry name" value="AldOxase/xan_DH_MoCoBD2"/>
</dbReference>
<dbReference type="Pfam" id="PF02738">
    <property type="entry name" value="MoCoBD_1"/>
    <property type="match status" value="1"/>
</dbReference>
<dbReference type="PANTHER" id="PTHR11908:SF132">
    <property type="entry name" value="ALDEHYDE OXIDASE 1-RELATED"/>
    <property type="match status" value="1"/>
</dbReference>
<proteinExistence type="predicted"/>
<dbReference type="InterPro" id="IPR016208">
    <property type="entry name" value="Ald_Oxase/xanthine_DH-like"/>
</dbReference>
<dbReference type="GO" id="GO:0016491">
    <property type="term" value="F:oxidoreductase activity"/>
    <property type="evidence" value="ECO:0007669"/>
    <property type="project" value="UniProtKB-KW"/>
</dbReference>
<dbReference type="Gene3D" id="3.30.365.10">
    <property type="entry name" value="Aldehyde oxidase/xanthine dehydrogenase, molybdopterin binding domain"/>
    <property type="match status" value="4"/>
</dbReference>
<gene>
    <name evidence="4" type="ORF">GLX28_14795</name>
</gene>
<dbReference type="InterPro" id="IPR037165">
    <property type="entry name" value="AldOxase/xan_DH_Mopterin-bd_sf"/>
</dbReference>
<dbReference type="Pfam" id="PF20256">
    <property type="entry name" value="MoCoBD_2"/>
    <property type="match status" value="1"/>
</dbReference>
<accession>A0A6I4YK31</accession>
<dbReference type="SUPFAM" id="SSF54665">
    <property type="entry name" value="CO dehydrogenase molybdoprotein N-domain-like"/>
    <property type="match status" value="1"/>
</dbReference>